<proteinExistence type="predicted"/>
<reference evidence="1 2" key="1">
    <citation type="submission" date="2021-06" db="EMBL/GenBank/DDBJ databases">
        <title>Caerostris extrusa draft genome.</title>
        <authorList>
            <person name="Kono N."/>
            <person name="Arakawa K."/>
        </authorList>
    </citation>
    <scope>NUCLEOTIDE SEQUENCE [LARGE SCALE GENOMIC DNA]</scope>
</reference>
<keyword evidence="2" id="KW-1185">Reference proteome</keyword>
<dbReference type="EMBL" id="BPLR01004832">
    <property type="protein sequence ID" value="GIX97863.1"/>
    <property type="molecule type" value="Genomic_DNA"/>
</dbReference>
<protein>
    <submittedName>
        <fullName evidence="1">Uncharacterized protein</fullName>
    </submittedName>
</protein>
<dbReference type="AlphaFoldDB" id="A0AAV4PNZ3"/>
<dbReference type="Proteomes" id="UP001054945">
    <property type="component" value="Unassembled WGS sequence"/>
</dbReference>
<evidence type="ECO:0000313" key="1">
    <source>
        <dbReference type="EMBL" id="GIX97863.1"/>
    </source>
</evidence>
<comment type="caution">
    <text evidence="1">The sequence shown here is derived from an EMBL/GenBank/DDBJ whole genome shotgun (WGS) entry which is preliminary data.</text>
</comment>
<evidence type="ECO:0000313" key="2">
    <source>
        <dbReference type="Proteomes" id="UP001054945"/>
    </source>
</evidence>
<sequence length="89" mass="10116">MACFFKVRFNLSPKSKSPSSHLCVIEHFEVTTAFHKLGFWRCTGSCLVGCRAVYLPSRLGFLSREKCCEASLRGHYARWPRSVAQVFLA</sequence>
<name>A0AAV4PNZ3_CAEEX</name>
<organism evidence="1 2">
    <name type="scientific">Caerostris extrusa</name>
    <name type="common">Bark spider</name>
    <name type="synonym">Caerostris bankana</name>
    <dbReference type="NCBI Taxonomy" id="172846"/>
    <lineage>
        <taxon>Eukaryota</taxon>
        <taxon>Metazoa</taxon>
        <taxon>Ecdysozoa</taxon>
        <taxon>Arthropoda</taxon>
        <taxon>Chelicerata</taxon>
        <taxon>Arachnida</taxon>
        <taxon>Araneae</taxon>
        <taxon>Araneomorphae</taxon>
        <taxon>Entelegynae</taxon>
        <taxon>Araneoidea</taxon>
        <taxon>Araneidae</taxon>
        <taxon>Caerostris</taxon>
    </lineage>
</organism>
<gene>
    <name evidence="1" type="ORF">CEXT_398711</name>
</gene>
<accession>A0AAV4PNZ3</accession>